<dbReference type="OMA" id="NANGQMD"/>
<evidence type="ECO:0000256" key="2">
    <source>
        <dbReference type="SAM" id="SignalP"/>
    </source>
</evidence>
<sequence length="950" mass="106040">MENKIFFILLLFSVFYVSSGMSIEYFRSKTFNIFQPPLSPITTSLFDNFTDVMFTLYGDDMKNNPPILLGTLLPQSGTDNPLFQNLYQNSQYIKMLAHFNCPCEKESCIKFNFTKSVKDLCLMVASVDGYDRVSISTSNLGEANVMSNWTIILNGSISNRLPPAVTPEIRHDKNQIQLGCFEEPMENINYELFQPDNPFDQMKLCYKSYDVRSQYVYYSFIQCAENKGTQSPYGEEFALSGFAFVDRMHNSQFSAENIPLEGVKVTLLSNGVQTYDKDGYLMQPVYTNKKGYYFFQNIYRNIYTVKFEYSNPDFVSFSTIQSTNQSQPLTNKVNQQGITIPLRVTTAALGNLQLDELEKTYITKGKSGILRDINAGFIFETDGMISGTVFIDYNANGIMDTTPGLQAIDIPKPNIQVLLLLSSDNTTLVSSRFTDENGYFSFTNLSYSSKYTVDVNLTLDWVKTKPPPAPPANKVSVSYYTSIYPSGNVNVGIVNYAGSCQDNPPIALTCFTKGSYNGPNANDSVVISFPLHSKPNLYNDTSNKVIHWATHGQIGAVYGLGFHRKSQSLFVSAFTKYFTSYGPSGTGAIYRIIMKSEVVDTPFITTFFDLNKKAGENYAGEDLHPANITNYDETIDQVGKASFGDLDIDDYQFYTIALQTKELLTVSISDPNKYNLTQTFNPCENQSDWRPFAIGINSLGELHIGGVCSMESSDLETPPVAYILKGNETVISLQLDYPMGCKMFGNGLCTPGRWVRWSPVYYDPQPIISDITFEPDDSSLIMSIRDRGGDMNLDVGIYDMVKACKNPNTGKYEWEYLGSCGGKVGAHPRPSGYLGMPDGIGGGEFFDDNFFYPPDNTGHDNLAATSSFFIPGYRYLFGTSLDIDRVGQGAFKWWDKDNGTFAGGLGVYLLEMNKNSLFGKSNGLGDTAALCDYVGVGNYRKKYTNNLKKI</sequence>
<dbReference type="Proteomes" id="UP000001396">
    <property type="component" value="Unassembled WGS sequence"/>
</dbReference>
<proteinExistence type="predicted"/>
<dbReference type="RefSeq" id="XP_020429544.1">
    <property type="nucleotide sequence ID" value="XM_020583357.1"/>
</dbReference>
<dbReference type="SUPFAM" id="SSF49478">
    <property type="entry name" value="Cna protein B-type domain"/>
    <property type="match status" value="1"/>
</dbReference>
<dbReference type="InParanoid" id="D3BN53"/>
<dbReference type="PANTHER" id="PTHR23303">
    <property type="entry name" value="CARBOXYPEPTIDASE REGULATORY REGION-CONTAINING"/>
    <property type="match status" value="1"/>
</dbReference>
<dbReference type="InterPro" id="IPR051417">
    <property type="entry name" value="SDr/BOS_complex"/>
</dbReference>
<keyword evidence="1 2" id="KW-0732">Signal</keyword>
<name>D3BN53_HETP5</name>
<protein>
    <submittedName>
        <fullName evidence="3">Colossin D</fullName>
    </submittedName>
</protein>
<reference evidence="3 4" key="1">
    <citation type="journal article" date="2011" name="Genome Res.">
        <title>Phylogeny-wide analysis of social amoeba genomes highlights ancient origins for complex intercellular communication.</title>
        <authorList>
            <person name="Heidel A.J."/>
            <person name="Lawal H.M."/>
            <person name="Felder M."/>
            <person name="Schilde C."/>
            <person name="Helps N.R."/>
            <person name="Tunggal B."/>
            <person name="Rivero F."/>
            <person name="John U."/>
            <person name="Schleicher M."/>
            <person name="Eichinger L."/>
            <person name="Platzer M."/>
            <person name="Noegel A.A."/>
            <person name="Schaap P."/>
            <person name="Gloeckner G."/>
        </authorList>
    </citation>
    <scope>NUCLEOTIDE SEQUENCE [LARGE SCALE GENOMIC DNA]</scope>
    <source>
        <strain evidence="4">ATCC 26659 / Pp 5 / PN500</strain>
    </source>
</reference>
<evidence type="ECO:0000313" key="4">
    <source>
        <dbReference type="Proteomes" id="UP000001396"/>
    </source>
</evidence>
<dbReference type="Gene3D" id="2.60.40.10">
    <property type="entry name" value="Immunoglobulins"/>
    <property type="match status" value="2"/>
</dbReference>
<dbReference type="GeneID" id="31368098"/>
<dbReference type="SUPFAM" id="SSF117074">
    <property type="entry name" value="Hypothetical protein PA1324"/>
    <property type="match status" value="1"/>
</dbReference>
<evidence type="ECO:0000256" key="1">
    <source>
        <dbReference type="ARBA" id="ARBA00022729"/>
    </source>
</evidence>
<keyword evidence="4" id="KW-1185">Reference proteome</keyword>
<dbReference type="InterPro" id="IPR013783">
    <property type="entry name" value="Ig-like_fold"/>
</dbReference>
<comment type="caution">
    <text evidence="3">The sequence shown here is derived from an EMBL/GenBank/DDBJ whole genome shotgun (WGS) entry which is preliminary data.</text>
</comment>
<dbReference type="PANTHER" id="PTHR23303:SF14">
    <property type="entry name" value="BOS COMPLEX SUBUNIT NOMO1-RELATED"/>
    <property type="match status" value="1"/>
</dbReference>
<accession>D3BN53</accession>
<organism evidence="3 4">
    <name type="scientific">Heterostelium pallidum (strain ATCC 26659 / Pp 5 / PN500)</name>
    <name type="common">Cellular slime mold</name>
    <name type="synonym">Polysphondylium pallidum</name>
    <dbReference type="NCBI Taxonomy" id="670386"/>
    <lineage>
        <taxon>Eukaryota</taxon>
        <taxon>Amoebozoa</taxon>
        <taxon>Evosea</taxon>
        <taxon>Eumycetozoa</taxon>
        <taxon>Dictyostelia</taxon>
        <taxon>Acytosteliales</taxon>
        <taxon>Acytosteliaceae</taxon>
        <taxon>Heterostelium</taxon>
    </lineage>
</organism>
<dbReference type="GO" id="GO:0005789">
    <property type="term" value="C:endoplasmic reticulum membrane"/>
    <property type="evidence" value="ECO:0007669"/>
    <property type="project" value="TreeGrafter"/>
</dbReference>
<feature type="signal peptide" evidence="2">
    <location>
        <begin position="1"/>
        <end position="20"/>
    </location>
</feature>
<gene>
    <name evidence="3" type="primary">colD</name>
    <name evidence="3" type="ORF">PPL_12631</name>
</gene>
<dbReference type="EMBL" id="ADBJ01000043">
    <property type="protein sequence ID" value="EFA77415.1"/>
    <property type="molecule type" value="Genomic_DNA"/>
</dbReference>
<feature type="chain" id="PRO_5003041875" evidence="2">
    <location>
        <begin position="21"/>
        <end position="950"/>
    </location>
</feature>
<dbReference type="FunCoup" id="D3BN53">
    <property type="interactions" value="130"/>
</dbReference>
<evidence type="ECO:0000313" key="3">
    <source>
        <dbReference type="EMBL" id="EFA77415.1"/>
    </source>
</evidence>
<dbReference type="AlphaFoldDB" id="D3BN53"/>